<name>A0A3P6FDN9_BRAOL</name>
<dbReference type="EMBL" id="LR031879">
    <property type="protein sequence ID" value="VDD55983.1"/>
    <property type="molecule type" value="Genomic_DNA"/>
</dbReference>
<organism evidence="1">
    <name type="scientific">Brassica oleracea</name>
    <name type="common">Wild cabbage</name>
    <dbReference type="NCBI Taxonomy" id="3712"/>
    <lineage>
        <taxon>Eukaryota</taxon>
        <taxon>Viridiplantae</taxon>
        <taxon>Streptophyta</taxon>
        <taxon>Embryophyta</taxon>
        <taxon>Tracheophyta</taxon>
        <taxon>Spermatophyta</taxon>
        <taxon>Magnoliopsida</taxon>
        <taxon>eudicotyledons</taxon>
        <taxon>Gunneridae</taxon>
        <taxon>Pentapetalae</taxon>
        <taxon>rosids</taxon>
        <taxon>malvids</taxon>
        <taxon>Brassicales</taxon>
        <taxon>Brassicaceae</taxon>
        <taxon>Brassiceae</taxon>
        <taxon>Brassica</taxon>
    </lineage>
</organism>
<gene>
    <name evidence="1" type="ORF">BOLC8T49212H</name>
</gene>
<reference evidence="1" key="1">
    <citation type="submission" date="2018-11" db="EMBL/GenBank/DDBJ databases">
        <authorList>
            <consortium name="Genoscope - CEA"/>
            <person name="William W."/>
        </authorList>
    </citation>
    <scope>NUCLEOTIDE SEQUENCE</scope>
</reference>
<evidence type="ECO:0000313" key="1">
    <source>
        <dbReference type="EMBL" id="VDD55983.1"/>
    </source>
</evidence>
<proteinExistence type="predicted"/>
<dbReference type="AlphaFoldDB" id="A0A3P6FDN9"/>
<sequence length="50" mass="5579">TSLCLDVDASNNIVANACKCLSKDSSCEPMSQWFKIIKATRPLKSQKLYK</sequence>
<feature type="non-terminal residue" evidence="1">
    <location>
        <position position="1"/>
    </location>
</feature>
<dbReference type="PANTHER" id="PTHR31263:SF44">
    <property type="entry name" value="OS04G0481200 PROTEIN"/>
    <property type="match status" value="1"/>
</dbReference>
<dbReference type="PANTHER" id="PTHR31263">
    <property type="entry name" value="CELLULASE FAMILY PROTEIN (AFU_ORTHOLOGUE AFUA_5G14560)"/>
    <property type="match status" value="1"/>
</dbReference>
<accession>A0A3P6FDN9</accession>
<protein>
    <submittedName>
        <fullName evidence="1">Uncharacterized protein</fullName>
    </submittedName>
</protein>